<evidence type="ECO:0000313" key="2">
    <source>
        <dbReference type="Proteomes" id="UP001042704"/>
    </source>
</evidence>
<reference evidence="1" key="2">
    <citation type="submission" date="2019-02" db="EMBL/GenBank/DDBJ databases">
        <authorList>
            <person name="Chen S.-C."/>
            <person name="Chien H.-H."/>
            <person name="Lai M.-C."/>
        </authorList>
    </citation>
    <scope>NUCLEOTIDE SEQUENCE</scope>
    <source>
        <strain evidence="1">N2F9704</strain>
    </source>
</reference>
<proteinExistence type="predicted"/>
<reference evidence="1" key="1">
    <citation type="journal article" date="2001" name="Int. J. Syst. Evol. Microbiol.">
        <title>Methanofollis aquaemaris sp. nov., a methanogen isolated from an aquaculture fish pond.</title>
        <authorList>
            <person name="Lai M.C."/>
            <person name="Chen S.C."/>
        </authorList>
    </citation>
    <scope>NUCLEOTIDE SEQUENCE</scope>
    <source>
        <strain evidence="1">N2F9704</strain>
    </source>
</reference>
<gene>
    <name evidence="1" type="ORF">RJ40_10915</name>
</gene>
<keyword evidence="2" id="KW-1185">Reference proteome</keyword>
<evidence type="ECO:0000313" key="1">
    <source>
        <dbReference type="EMBL" id="QSZ67970.1"/>
    </source>
</evidence>
<dbReference type="EMBL" id="CP036172">
    <property type="protein sequence ID" value="QSZ67970.1"/>
    <property type="molecule type" value="Genomic_DNA"/>
</dbReference>
<dbReference type="Proteomes" id="UP001042704">
    <property type="component" value="Chromosome"/>
</dbReference>
<organism evidence="1 2">
    <name type="scientific">Methanofollis aquaemaris</name>
    <dbReference type="NCBI Taxonomy" id="126734"/>
    <lineage>
        <taxon>Archaea</taxon>
        <taxon>Methanobacteriati</taxon>
        <taxon>Methanobacteriota</taxon>
        <taxon>Stenosarchaea group</taxon>
        <taxon>Methanomicrobia</taxon>
        <taxon>Methanomicrobiales</taxon>
        <taxon>Methanomicrobiaceae</taxon>
        <taxon>Methanofollis</taxon>
    </lineage>
</organism>
<dbReference type="GeneID" id="76424882"/>
<protein>
    <submittedName>
        <fullName evidence="1">Uncharacterized protein</fullName>
    </submittedName>
</protein>
<dbReference type="AlphaFoldDB" id="A0A8A3S8F8"/>
<sequence>MILYGIHPNAQRNETIRTFIEEHGKIEWGEHGRNRTHRYVCIVPVNASEKKLFYLNNQTASEHDQEPSIVFVRIIDRDEPLPIPTPDRDPFRGLYQKYPALKEDEDVQTYIEDHSPERYKEESTGTSQTRVYFIDEVGIFSEYIVDLDDGNIVSGRYLSEDQLAVNRSEAIEQALGRQPEDAGVACALLMIRDDDVYWEIAVLEGPMMEYALIPAEKTTSTPPPTTESSCSGAGLALGGIGVVLVLSWTRR</sequence>
<accession>A0A8A3S8F8</accession>
<dbReference type="RefSeq" id="WP_265580895.1">
    <property type="nucleotide sequence ID" value="NZ_CP036172.1"/>
</dbReference>
<dbReference type="KEGG" id="maqe:RJ40_10915"/>
<name>A0A8A3S8F8_9EURY</name>